<accession>A0A918NV73</accession>
<sequence length="112" mass="12017">MSEHLSLIDPQNPNGPAPSWSFVPPRAVRRRFYNRVANLRRPPGTLALPAVTATATLYFTDVLPHADAPMALGLTGLVVLYDSVIAVCRTWHATGATAAASRPRTATAKRAV</sequence>
<gene>
    <name evidence="2" type="ORF">GCM10010515_74940</name>
</gene>
<keyword evidence="3" id="KW-1185">Reference proteome</keyword>
<dbReference type="Proteomes" id="UP000645555">
    <property type="component" value="Unassembled WGS sequence"/>
</dbReference>
<name>A0A918NV73_9ACTN</name>
<evidence type="ECO:0000313" key="2">
    <source>
        <dbReference type="EMBL" id="GGX97515.1"/>
    </source>
</evidence>
<organism evidence="2 3">
    <name type="scientific">Streptomyces fructofermentans</name>
    <dbReference type="NCBI Taxonomy" id="152141"/>
    <lineage>
        <taxon>Bacteria</taxon>
        <taxon>Bacillati</taxon>
        <taxon>Actinomycetota</taxon>
        <taxon>Actinomycetes</taxon>
        <taxon>Kitasatosporales</taxon>
        <taxon>Streptomycetaceae</taxon>
        <taxon>Streptomyces</taxon>
    </lineage>
</organism>
<protein>
    <submittedName>
        <fullName evidence="2">Uncharacterized protein</fullName>
    </submittedName>
</protein>
<evidence type="ECO:0000256" key="1">
    <source>
        <dbReference type="SAM" id="MobiDB-lite"/>
    </source>
</evidence>
<feature type="region of interest" description="Disordered" evidence="1">
    <location>
        <begin position="1"/>
        <end position="21"/>
    </location>
</feature>
<proteinExistence type="predicted"/>
<dbReference type="AlphaFoldDB" id="A0A918NV73"/>
<dbReference type="RefSeq" id="WP_190040113.1">
    <property type="nucleotide sequence ID" value="NZ_BMWD01000049.1"/>
</dbReference>
<dbReference type="EMBL" id="BMWD01000049">
    <property type="protein sequence ID" value="GGX97515.1"/>
    <property type="molecule type" value="Genomic_DNA"/>
</dbReference>
<reference evidence="2" key="1">
    <citation type="journal article" date="2014" name="Int. J. Syst. Evol. Microbiol.">
        <title>Complete genome sequence of Corynebacterium casei LMG S-19264T (=DSM 44701T), isolated from a smear-ripened cheese.</title>
        <authorList>
            <consortium name="US DOE Joint Genome Institute (JGI-PGF)"/>
            <person name="Walter F."/>
            <person name="Albersmeier A."/>
            <person name="Kalinowski J."/>
            <person name="Ruckert C."/>
        </authorList>
    </citation>
    <scope>NUCLEOTIDE SEQUENCE</scope>
    <source>
        <strain evidence="2">JCM 4956</strain>
    </source>
</reference>
<comment type="caution">
    <text evidence="2">The sequence shown here is derived from an EMBL/GenBank/DDBJ whole genome shotgun (WGS) entry which is preliminary data.</text>
</comment>
<evidence type="ECO:0000313" key="3">
    <source>
        <dbReference type="Proteomes" id="UP000645555"/>
    </source>
</evidence>
<reference evidence="2" key="2">
    <citation type="submission" date="2020-09" db="EMBL/GenBank/DDBJ databases">
        <authorList>
            <person name="Sun Q."/>
            <person name="Ohkuma M."/>
        </authorList>
    </citation>
    <scope>NUCLEOTIDE SEQUENCE</scope>
    <source>
        <strain evidence="2">JCM 4956</strain>
    </source>
</reference>